<dbReference type="CDD" id="cd07516">
    <property type="entry name" value="HAD_Pase"/>
    <property type="match status" value="1"/>
</dbReference>
<dbReference type="InterPro" id="IPR006379">
    <property type="entry name" value="HAD-SF_hydro_IIB"/>
</dbReference>
<dbReference type="Gene3D" id="3.40.50.1000">
    <property type="entry name" value="HAD superfamily/HAD-like"/>
    <property type="match status" value="1"/>
</dbReference>
<dbReference type="GO" id="GO:0000287">
    <property type="term" value="F:magnesium ion binding"/>
    <property type="evidence" value="ECO:0007669"/>
    <property type="project" value="TreeGrafter"/>
</dbReference>
<dbReference type="InterPro" id="IPR036412">
    <property type="entry name" value="HAD-like_sf"/>
</dbReference>
<sequence>MTRYKMIVTDLDETLLQANGDLSKVNELAIKQAIEAGILFVPNTGRQFDSIQPLLEQVGVKDQSNNYVISFNGGATVENYQNAVQILHPLDRVIADKVFHLGLSFPNTSAHINALGKMFAYGISSDEKHYLETRGVFFDELPEPNMDLIGDRVVMKVIFNNADPDVRTQIHDAVLAELPTELVATYSSNRYVEFNPAGVNKGTAMLELADKLGIAHDEVIAIGDNFNDLPMLQKAGLSVCVANGRDEIKAIADYVTENDNEHGAVAEVINKFIFE</sequence>
<evidence type="ECO:0000313" key="2">
    <source>
        <dbReference type="Proteomes" id="UP000028700"/>
    </source>
</evidence>
<dbReference type="SUPFAM" id="SSF56784">
    <property type="entry name" value="HAD-like"/>
    <property type="match status" value="1"/>
</dbReference>
<dbReference type="NCBIfam" id="TIGR00099">
    <property type="entry name" value="Cof-subfamily"/>
    <property type="match status" value="1"/>
</dbReference>
<protein>
    <submittedName>
        <fullName evidence="1">HAD superfamily hydrolase</fullName>
    </submittedName>
</protein>
<proteinExistence type="predicted"/>
<dbReference type="PANTHER" id="PTHR10000">
    <property type="entry name" value="PHOSPHOSERINE PHOSPHATASE"/>
    <property type="match status" value="1"/>
</dbReference>
<dbReference type="Proteomes" id="UP000028700">
    <property type="component" value="Unassembled WGS sequence"/>
</dbReference>
<name>A0A081BG74_9LACO</name>
<dbReference type="GO" id="GO:0016791">
    <property type="term" value="F:phosphatase activity"/>
    <property type="evidence" value="ECO:0007669"/>
    <property type="project" value="UniProtKB-ARBA"/>
</dbReference>
<dbReference type="EMBL" id="BBJM01000001">
    <property type="protein sequence ID" value="GAK47042.1"/>
    <property type="molecule type" value="Genomic_DNA"/>
</dbReference>
<dbReference type="OrthoDB" id="9790031at2"/>
<dbReference type="SFLD" id="SFLDG01140">
    <property type="entry name" value="C2.B:_Phosphomannomutase_and_P"/>
    <property type="match status" value="1"/>
</dbReference>
<dbReference type="InterPro" id="IPR000150">
    <property type="entry name" value="Cof"/>
</dbReference>
<comment type="caution">
    <text evidence="1">The sequence shown here is derived from an EMBL/GenBank/DDBJ whole genome shotgun (WGS) entry which is preliminary data.</text>
</comment>
<accession>A0A081BG74</accession>
<gene>
    <name evidence="1" type="ORF">LOSG293_011430</name>
</gene>
<dbReference type="eggNOG" id="COG0561">
    <property type="taxonomic scope" value="Bacteria"/>
</dbReference>
<dbReference type="InterPro" id="IPR023214">
    <property type="entry name" value="HAD_sf"/>
</dbReference>
<evidence type="ECO:0000313" key="1">
    <source>
        <dbReference type="EMBL" id="GAK47042.1"/>
    </source>
</evidence>
<keyword evidence="1" id="KW-0378">Hydrolase</keyword>
<dbReference type="SFLD" id="SFLDS00003">
    <property type="entry name" value="Haloacid_Dehalogenase"/>
    <property type="match status" value="1"/>
</dbReference>
<keyword evidence="2" id="KW-1185">Reference proteome</keyword>
<reference evidence="1" key="1">
    <citation type="journal article" date="2014" name="Genome Announc.">
        <title>Draft Genome Sequence of Lactobacillus oryzae Strain SG293T.</title>
        <authorList>
            <person name="Tanizawa Y."/>
            <person name="Fujisawa T."/>
            <person name="Mochizuki T."/>
            <person name="Kaminuma E."/>
            <person name="Nakamura Y."/>
            <person name="Tohno M."/>
        </authorList>
    </citation>
    <scope>NUCLEOTIDE SEQUENCE [LARGE SCALE GENOMIC DNA]</scope>
    <source>
        <strain evidence="1">SG293</strain>
    </source>
</reference>
<dbReference type="Gene3D" id="3.30.1240.10">
    <property type="match status" value="1"/>
</dbReference>
<dbReference type="GO" id="GO:0005829">
    <property type="term" value="C:cytosol"/>
    <property type="evidence" value="ECO:0007669"/>
    <property type="project" value="TreeGrafter"/>
</dbReference>
<dbReference type="PANTHER" id="PTHR10000:SF8">
    <property type="entry name" value="HAD SUPERFAMILY HYDROLASE-LIKE, TYPE 3"/>
    <property type="match status" value="1"/>
</dbReference>
<dbReference type="STRING" id="1291743.LOSG293_011430"/>
<dbReference type="RefSeq" id="WP_034525775.1">
    <property type="nucleotide sequence ID" value="NZ_BBAZ01000002.1"/>
</dbReference>
<organism evidence="1 2">
    <name type="scientific">Secundilactobacillus oryzae JCM 18671</name>
    <dbReference type="NCBI Taxonomy" id="1291743"/>
    <lineage>
        <taxon>Bacteria</taxon>
        <taxon>Bacillati</taxon>
        <taxon>Bacillota</taxon>
        <taxon>Bacilli</taxon>
        <taxon>Lactobacillales</taxon>
        <taxon>Lactobacillaceae</taxon>
        <taxon>Secundilactobacillus</taxon>
    </lineage>
</organism>
<dbReference type="AlphaFoldDB" id="A0A081BG74"/>
<dbReference type="Pfam" id="PF08282">
    <property type="entry name" value="Hydrolase_3"/>
    <property type="match status" value="1"/>
</dbReference>
<dbReference type="NCBIfam" id="TIGR01484">
    <property type="entry name" value="HAD-SF-IIB"/>
    <property type="match status" value="1"/>
</dbReference>